<dbReference type="FunFam" id="1.10.10.1870:FF:000001">
    <property type="entry name" value="Metalloendopeptidase"/>
    <property type="match status" value="1"/>
</dbReference>
<dbReference type="EMBL" id="CANHGI010000003">
    <property type="protein sequence ID" value="CAI5444426.1"/>
    <property type="molecule type" value="Genomic_DNA"/>
</dbReference>
<dbReference type="PANTHER" id="PTHR21724">
    <property type="entry name" value="SHKT DOMAIN-CONTAINING PROTEIN"/>
    <property type="match status" value="1"/>
</dbReference>
<feature type="domain" description="ShKT" evidence="4">
    <location>
        <begin position="183"/>
        <end position="217"/>
    </location>
</feature>
<feature type="signal peptide" evidence="3">
    <location>
        <begin position="1"/>
        <end position="18"/>
    </location>
</feature>
<feature type="chain" id="PRO_5040401073" description="ShKT domain-containing protein" evidence="3">
    <location>
        <begin position="19"/>
        <end position="258"/>
    </location>
</feature>
<dbReference type="Proteomes" id="UP001152747">
    <property type="component" value="Unassembled WGS sequence"/>
</dbReference>
<evidence type="ECO:0000259" key="4">
    <source>
        <dbReference type="PROSITE" id="PS51670"/>
    </source>
</evidence>
<dbReference type="Gene3D" id="1.10.10.1940">
    <property type="match status" value="1"/>
</dbReference>
<evidence type="ECO:0000313" key="6">
    <source>
        <dbReference type="Proteomes" id="UP001152747"/>
    </source>
</evidence>
<feature type="disulfide bond" evidence="2">
    <location>
        <begin position="183"/>
        <end position="217"/>
    </location>
</feature>
<keyword evidence="6" id="KW-1185">Reference proteome</keyword>
<name>A0A9P1IHW5_9PELO</name>
<keyword evidence="1 2" id="KW-1015">Disulfide bond</keyword>
<reference evidence="5" key="1">
    <citation type="submission" date="2022-11" db="EMBL/GenBank/DDBJ databases">
        <authorList>
            <person name="Kikuchi T."/>
        </authorList>
    </citation>
    <scope>NUCLEOTIDE SEQUENCE</scope>
    <source>
        <strain evidence="5">PS1010</strain>
    </source>
</reference>
<comment type="caution">
    <text evidence="2">Lacks conserved residue(s) required for the propagation of feature annotation.</text>
</comment>
<sequence>MTRIWIFIVFLMIGPFSGSSISIPNLSTILMSPRQNAPSLPQNCSEPRKCVWPGKKIDFLATTEASEEVRTTQITLPRGFTARRNLSTSTSAPQKIKLEELLASSSTIDTLPRIATAEPSQLTTSMTKTVIQGQCFDEYIYCREFISLCSHPSFSDVMATHCSLTCQRCDDIETAAELGSDDCHDSTDHCSAYTDLCHVSTYAPLMRKHCSKSCGYCISTCRDRHLNCPQFKSDGFCHDEMYTDAEIKFLCGDTCQMC</sequence>
<evidence type="ECO:0000256" key="2">
    <source>
        <dbReference type="PROSITE-ProRule" id="PRU01005"/>
    </source>
</evidence>
<dbReference type="InterPro" id="IPR003582">
    <property type="entry name" value="ShKT_dom"/>
</dbReference>
<accession>A0A9P1IHW5</accession>
<protein>
    <recommendedName>
        <fullName evidence="4">ShKT domain-containing protein</fullName>
    </recommendedName>
</protein>
<comment type="caution">
    <text evidence="5">The sequence shown here is derived from an EMBL/GenBank/DDBJ whole genome shotgun (WGS) entry which is preliminary data.</text>
</comment>
<dbReference type="OrthoDB" id="270651at2759"/>
<evidence type="ECO:0000256" key="1">
    <source>
        <dbReference type="ARBA" id="ARBA00023157"/>
    </source>
</evidence>
<keyword evidence="3" id="KW-0732">Signal</keyword>
<evidence type="ECO:0000256" key="3">
    <source>
        <dbReference type="SAM" id="SignalP"/>
    </source>
</evidence>
<dbReference type="PANTHER" id="PTHR21724:SF94">
    <property type="entry name" value="SHKT DOMAIN-CONTAINING PROTEIN"/>
    <property type="match status" value="1"/>
</dbReference>
<proteinExistence type="predicted"/>
<evidence type="ECO:0000313" key="5">
    <source>
        <dbReference type="EMBL" id="CAI5444426.1"/>
    </source>
</evidence>
<gene>
    <name evidence="5" type="ORF">CAMP_LOCUS7063</name>
</gene>
<dbReference type="AlphaFoldDB" id="A0A9P1IHW5"/>
<dbReference type="PROSITE" id="PS51670">
    <property type="entry name" value="SHKT"/>
    <property type="match status" value="2"/>
</dbReference>
<organism evidence="5 6">
    <name type="scientific">Caenorhabditis angaria</name>
    <dbReference type="NCBI Taxonomy" id="860376"/>
    <lineage>
        <taxon>Eukaryota</taxon>
        <taxon>Metazoa</taxon>
        <taxon>Ecdysozoa</taxon>
        <taxon>Nematoda</taxon>
        <taxon>Chromadorea</taxon>
        <taxon>Rhabditida</taxon>
        <taxon>Rhabditina</taxon>
        <taxon>Rhabditomorpha</taxon>
        <taxon>Rhabditoidea</taxon>
        <taxon>Rhabditidae</taxon>
        <taxon>Peloderinae</taxon>
        <taxon>Caenorhabditis</taxon>
    </lineage>
</organism>
<feature type="domain" description="ShKT" evidence="4">
    <location>
        <begin position="221"/>
        <end position="258"/>
    </location>
</feature>
<dbReference type="Pfam" id="PF01549">
    <property type="entry name" value="ShK"/>
    <property type="match status" value="3"/>
</dbReference>
<dbReference type="SMART" id="SM00254">
    <property type="entry name" value="ShKT"/>
    <property type="match status" value="3"/>
</dbReference>